<comment type="caution">
    <text evidence="2">The sequence shown here is derived from an EMBL/GenBank/DDBJ whole genome shotgun (WGS) entry which is preliminary data.</text>
</comment>
<evidence type="ECO:0000313" key="2">
    <source>
        <dbReference type="EMBL" id="MBE1487890.1"/>
    </source>
</evidence>
<evidence type="ECO:0000256" key="1">
    <source>
        <dbReference type="SAM" id="MobiDB-lite"/>
    </source>
</evidence>
<dbReference type="Proteomes" id="UP000649753">
    <property type="component" value="Unassembled WGS sequence"/>
</dbReference>
<dbReference type="AlphaFoldDB" id="A0A927QXB8"/>
<proteinExistence type="predicted"/>
<feature type="compositionally biased region" description="Low complexity" evidence="1">
    <location>
        <begin position="7"/>
        <end position="29"/>
    </location>
</feature>
<dbReference type="RefSeq" id="WP_192767661.1">
    <property type="nucleotide sequence ID" value="NZ_JADBEB010000001.1"/>
</dbReference>
<protein>
    <submittedName>
        <fullName evidence="2">Uncharacterized protein</fullName>
    </submittedName>
</protein>
<name>A0A927QXB8_9ACTN</name>
<feature type="compositionally biased region" description="Basic and acidic residues" evidence="1">
    <location>
        <begin position="30"/>
        <end position="44"/>
    </location>
</feature>
<accession>A0A927QXB8</accession>
<gene>
    <name evidence="2" type="ORF">H4W31_003528</name>
</gene>
<keyword evidence="3" id="KW-1185">Reference proteome</keyword>
<dbReference type="EMBL" id="JADBEB010000001">
    <property type="protein sequence ID" value="MBE1487890.1"/>
    <property type="molecule type" value="Genomic_DNA"/>
</dbReference>
<reference evidence="2" key="1">
    <citation type="submission" date="2020-10" db="EMBL/GenBank/DDBJ databases">
        <title>Sequencing the genomes of 1000 actinobacteria strains.</title>
        <authorList>
            <person name="Klenk H.-P."/>
        </authorList>
    </citation>
    <scope>NUCLEOTIDE SEQUENCE</scope>
    <source>
        <strain evidence="2">DSM 46832</strain>
    </source>
</reference>
<organism evidence="2 3">
    <name type="scientific">Plantactinospora soyae</name>
    <dbReference type="NCBI Taxonomy" id="1544732"/>
    <lineage>
        <taxon>Bacteria</taxon>
        <taxon>Bacillati</taxon>
        <taxon>Actinomycetota</taxon>
        <taxon>Actinomycetes</taxon>
        <taxon>Micromonosporales</taxon>
        <taxon>Micromonosporaceae</taxon>
        <taxon>Plantactinospora</taxon>
    </lineage>
</organism>
<evidence type="ECO:0000313" key="3">
    <source>
        <dbReference type="Proteomes" id="UP000649753"/>
    </source>
</evidence>
<feature type="region of interest" description="Disordered" evidence="1">
    <location>
        <begin position="1"/>
        <end position="88"/>
    </location>
</feature>
<sequence>MDEVRLAGKTASRAAASRSGSASRSQLQARRADHPARVEGEPDQQRAQPYAADGHRRSVRQHLQRAQHPDAHAIHSATDTPVDFGVIG</sequence>